<feature type="region of interest" description="Disordered" evidence="1">
    <location>
        <begin position="66"/>
        <end position="115"/>
    </location>
</feature>
<dbReference type="AlphaFoldDB" id="A0AAV5W8S2"/>
<keyword evidence="3" id="KW-1185">Reference proteome</keyword>
<reference evidence="2" key="1">
    <citation type="submission" date="2023-10" db="EMBL/GenBank/DDBJ databases">
        <title>Genome assembly of Pristionchus species.</title>
        <authorList>
            <person name="Yoshida K."/>
            <person name="Sommer R.J."/>
        </authorList>
    </citation>
    <scope>NUCLEOTIDE SEQUENCE</scope>
    <source>
        <strain evidence="2">RS5133</strain>
    </source>
</reference>
<feature type="non-terminal residue" evidence="2">
    <location>
        <position position="1"/>
    </location>
</feature>
<proteinExistence type="predicted"/>
<dbReference type="EMBL" id="BTSY01000005">
    <property type="protein sequence ID" value="GMT27134.1"/>
    <property type="molecule type" value="Genomic_DNA"/>
</dbReference>
<accession>A0AAV5W8S2</accession>
<sequence length="141" mass="15340">TMSTVVYSYSTGRFALSTLLVFNGQTGQLEPSPLNDRYRNSSSSSLKKWGTLTNLSTLDLPSIIEENSDSGLGSSSDVSLLNSDTESRASPVHYSTDFSSENNSDSDSSDEIESPNTDVQWVSNIINCVFSDYSILLSFLP</sequence>
<evidence type="ECO:0000313" key="2">
    <source>
        <dbReference type="EMBL" id="GMT27134.1"/>
    </source>
</evidence>
<evidence type="ECO:0000313" key="3">
    <source>
        <dbReference type="Proteomes" id="UP001432322"/>
    </source>
</evidence>
<name>A0AAV5W8S2_9BILA</name>
<organism evidence="2 3">
    <name type="scientific">Pristionchus fissidentatus</name>
    <dbReference type="NCBI Taxonomy" id="1538716"/>
    <lineage>
        <taxon>Eukaryota</taxon>
        <taxon>Metazoa</taxon>
        <taxon>Ecdysozoa</taxon>
        <taxon>Nematoda</taxon>
        <taxon>Chromadorea</taxon>
        <taxon>Rhabditida</taxon>
        <taxon>Rhabditina</taxon>
        <taxon>Diplogasteromorpha</taxon>
        <taxon>Diplogasteroidea</taxon>
        <taxon>Neodiplogasteridae</taxon>
        <taxon>Pristionchus</taxon>
    </lineage>
</organism>
<evidence type="ECO:0000256" key="1">
    <source>
        <dbReference type="SAM" id="MobiDB-lite"/>
    </source>
</evidence>
<gene>
    <name evidence="2" type="ORF">PFISCL1PPCAC_18431</name>
</gene>
<protein>
    <submittedName>
        <fullName evidence="2">Uncharacterized protein</fullName>
    </submittedName>
</protein>
<feature type="compositionally biased region" description="Low complexity" evidence="1">
    <location>
        <begin position="69"/>
        <end position="84"/>
    </location>
</feature>
<comment type="caution">
    <text evidence="2">The sequence shown here is derived from an EMBL/GenBank/DDBJ whole genome shotgun (WGS) entry which is preliminary data.</text>
</comment>
<dbReference type="Proteomes" id="UP001432322">
    <property type="component" value="Unassembled WGS sequence"/>
</dbReference>